<dbReference type="Gene3D" id="1.10.10.10">
    <property type="entry name" value="Winged helix-like DNA-binding domain superfamily/Winged helix DNA-binding domain"/>
    <property type="match status" value="1"/>
</dbReference>
<dbReference type="AlphaFoldDB" id="A0A2Z6ETD8"/>
<evidence type="ECO:0000256" key="4">
    <source>
        <dbReference type="ARBA" id="ARBA00023163"/>
    </source>
</evidence>
<dbReference type="EMBL" id="AP018150">
    <property type="protein sequence ID" value="BBE08638.1"/>
    <property type="molecule type" value="Genomic_DNA"/>
</dbReference>
<evidence type="ECO:0000256" key="3">
    <source>
        <dbReference type="ARBA" id="ARBA00023125"/>
    </source>
</evidence>
<proteinExistence type="inferred from homology"/>
<dbReference type="SUPFAM" id="SSF46785">
    <property type="entry name" value="Winged helix' DNA-binding domain"/>
    <property type="match status" value="1"/>
</dbReference>
<dbReference type="InterPro" id="IPR005119">
    <property type="entry name" value="LysR_subst-bd"/>
</dbReference>
<dbReference type="InterPro" id="IPR050950">
    <property type="entry name" value="HTH-type_LysR_regulators"/>
</dbReference>
<accession>A0A2Z6ETD8</accession>
<dbReference type="InterPro" id="IPR036390">
    <property type="entry name" value="WH_DNA-bd_sf"/>
</dbReference>
<dbReference type="InterPro" id="IPR000847">
    <property type="entry name" value="LysR_HTH_N"/>
</dbReference>
<dbReference type="Pfam" id="PF03466">
    <property type="entry name" value="LysR_substrate"/>
    <property type="match status" value="1"/>
</dbReference>
<organism evidence="5 6">
    <name type="scientific">Mycoavidus cysteinexigens</name>
    <dbReference type="NCBI Taxonomy" id="1553431"/>
    <lineage>
        <taxon>Bacteria</taxon>
        <taxon>Pseudomonadati</taxon>
        <taxon>Pseudomonadota</taxon>
        <taxon>Betaproteobacteria</taxon>
        <taxon>Burkholderiales</taxon>
        <taxon>Burkholderiaceae</taxon>
        <taxon>Mycoavidus</taxon>
    </lineage>
</organism>
<reference evidence="5 6" key="1">
    <citation type="journal article" date="2018" name="Microbes Environ.">
        <title>Comparative Genomic Insights into Endofungal Lifestyles of Two Bacterial Endosymbionts, Mycoavidus cysteinexigens and Burkholderia rhizoxinica.</title>
        <authorList>
            <person name="Sharmin D."/>
            <person name="Guo Y."/>
            <person name="Nishizawa T."/>
            <person name="Ohshima S."/>
            <person name="Sato Y."/>
            <person name="Takashima Y."/>
            <person name="Narisawa K."/>
            <person name="Ohta H."/>
        </authorList>
    </citation>
    <scope>NUCLEOTIDE SEQUENCE [LARGE SCALE GENOMIC DNA]</scope>
    <source>
        <strain evidence="5 6">B1-EB</strain>
    </source>
</reference>
<dbReference type="Pfam" id="PF00126">
    <property type="entry name" value="HTH_1"/>
    <property type="match status" value="1"/>
</dbReference>
<evidence type="ECO:0000256" key="2">
    <source>
        <dbReference type="ARBA" id="ARBA00023015"/>
    </source>
</evidence>
<dbReference type="PROSITE" id="PS50931">
    <property type="entry name" value="HTH_LYSR"/>
    <property type="match status" value="1"/>
</dbReference>
<evidence type="ECO:0000313" key="6">
    <source>
        <dbReference type="Proteomes" id="UP000282597"/>
    </source>
</evidence>
<keyword evidence="3" id="KW-0238">DNA-binding</keyword>
<dbReference type="PANTHER" id="PTHR30419">
    <property type="entry name" value="HTH-TYPE TRANSCRIPTIONAL REGULATOR YBHD"/>
    <property type="match status" value="1"/>
</dbReference>
<keyword evidence="2" id="KW-0805">Transcription regulation</keyword>
<keyword evidence="6" id="KW-1185">Reference proteome</keyword>
<dbReference type="SUPFAM" id="SSF53850">
    <property type="entry name" value="Periplasmic binding protein-like II"/>
    <property type="match status" value="1"/>
</dbReference>
<name>A0A2Z6ETD8_9BURK</name>
<dbReference type="KEGG" id="mcys:MCB1EB_0477"/>
<gene>
    <name evidence="5" type="ORF">MCB1EB_0477</name>
</gene>
<dbReference type="Gene3D" id="3.40.190.290">
    <property type="match status" value="1"/>
</dbReference>
<dbReference type="GO" id="GO:0005829">
    <property type="term" value="C:cytosol"/>
    <property type="evidence" value="ECO:0007669"/>
    <property type="project" value="TreeGrafter"/>
</dbReference>
<dbReference type="RefSeq" id="WP_026921091.1">
    <property type="nucleotide sequence ID" value="NZ_AP018150.1"/>
</dbReference>
<evidence type="ECO:0000313" key="5">
    <source>
        <dbReference type="EMBL" id="BBE08638.1"/>
    </source>
</evidence>
<dbReference type="GO" id="GO:0003700">
    <property type="term" value="F:DNA-binding transcription factor activity"/>
    <property type="evidence" value="ECO:0007669"/>
    <property type="project" value="InterPro"/>
</dbReference>
<dbReference type="PRINTS" id="PR00039">
    <property type="entry name" value="HTHLYSR"/>
</dbReference>
<protein>
    <submittedName>
        <fullName evidence="5">LysR family transcriptional regulator</fullName>
    </submittedName>
</protein>
<sequence length="316" mass="35875">MHTALCTFQALSRQLKFRHLVLLDALAQTKNMRLAAERINVTQPAATKTLHDLEELLGISLFDRLPREMRPTELGILVIRYAQRALNDLERFVGEINVKKDGGYGYLSIGAISASLGNVVTTAIRIIKQRRPLLTVRLFEQSSDQLLVGLEQKKFNFIVGRFTEIHQKNIFNFEALIDETLWVVVDSRHPLLKRKKINIHELRDWPWILQPPASPSRQLLEESFSQAGIPMPANLTEMPSVFPALQLLQSSNMIALQSRSAVSEYVRRGVLGRLPIEFGHKMSPYGILARKDEILSESAQEFAATLREAVREICVE</sequence>
<dbReference type="InterPro" id="IPR036388">
    <property type="entry name" value="WH-like_DNA-bd_sf"/>
</dbReference>
<dbReference type="PANTHER" id="PTHR30419:SF8">
    <property type="entry name" value="NITROGEN ASSIMILATION TRANSCRIPTIONAL ACTIVATOR-RELATED"/>
    <property type="match status" value="1"/>
</dbReference>
<comment type="similarity">
    <text evidence="1">Belongs to the LysR transcriptional regulatory family.</text>
</comment>
<keyword evidence="4" id="KW-0804">Transcription</keyword>
<evidence type="ECO:0000256" key="1">
    <source>
        <dbReference type="ARBA" id="ARBA00009437"/>
    </source>
</evidence>
<dbReference type="GO" id="GO:0003677">
    <property type="term" value="F:DNA binding"/>
    <property type="evidence" value="ECO:0007669"/>
    <property type="project" value="UniProtKB-KW"/>
</dbReference>
<dbReference type="Proteomes" id="UP000282597">
    <property type="component" value="Chromosome"/>
</dbReference>